<feature type="transmembrane region" description="Helical" evidence="5">
    <location>
        <begin position="95"/>
        <end position="114"/>
    </location>
</feature>
<feature type="transmembrane region" description="Helical" evidence="5">
    <location>
        <begin position="312"/>
        <end position="337"/>
    </location>
</feature>
<evidence type="ECO:0000313" key="7">
    <source>
        <dbReference type="EMBL" id="SDL28768.1"/>
    </source>
</evidence>
<proteinExistence type="predicted"/>
<dbReference type="RefSeq" id="WP_092722308.1">
    <property type="nucleotide sequence ID" value="NZ_FNGW01000001.1"/>
</dbReference>
<evidence type="ECO:0000313" key="8">
    <source>
        <dbReference type="Proteomes" id="UP000199068"/>
    </source>
</evidence>
<dbReference type="GO" id="GO:0016020">
    <property type="term" value="C:membrane"/>
    <property type="evidence" value="ECO:0007669"/>
    <property type="project" value="UniProtKB-SubCell"/>
</dbReference>
<protein>
    <recommendedName>
        <fullName evidence="6">O-antigen ligase-related domain-containing protein</fullName>
    </recommendedName>
</protein>
<dbReference type="EMBL" id="FNGW01000001">
    <property type="protein sequence ID" value="SDL28768.1"/>
    <property type="molecule type" value="Genomic_DNA"/>
</dbReference>
<evidence type="ECO:0000256" key="4">
    <source>
        <dbReference type="ARBA" id="ARBA00023136"/>
    </source>
</evidence>
<dbReference type="InterPro" id="IPR007016">
    <property type="entry name" value="O-antigen_ligase-rel_domated"/>
</dbReference>
<organism evidence="7 8">
    <name type="scientific">Romboutsia lituseburensis DSM 797</name>
    <dbReference type="NCBI Taxonomy" id="1121325"/>
    <lineage>
        <taxon>Bacteria</taxon>
        <taxon>Bacillati</taxon>
        <taxon>Bacillota</taxon>
        <taxon>Clostridia</taxon>
        <taxon>Peptostreptococcales</taxon>
        <taxon>Peptostreptococcaceae</taxon>
        <taxon>Romboutsia</taxon>
    </lineage>
</organism>
<dbReference type="AlphaFoldDB" id="A0A1G9ITZ9"/>
<dbReference type="Proteomes" id="UP000199068">
    <property type="component" value="Unassembled WGS sequence"/>
</dbReference>
<evidence type="ECO:0000256" key="1">
    <source>
        <dbReference type="ARBA" id="ARBA00004141"/>
    </source>
</evidence>
<name>A0A1G9ITZ9_9FIRM</name>
<feature type="transmembrane region" description="Helical" evidence="5">
    <location>
        <begin position="21"/>
        <end position="38"/>
    </location>
</feature>
<keyword evidence="2 5" id="KW-0812">Transmembrane</keyword>
<keyword evidence="4 5" id="KW-0472">Membrane</keyword>
<dbReference type="STRING" id="1121325.SAMN04515677_101387"/>
<feature type="transmembrane region" description="Helical" evidence="5">
    <location>
        <begin position="183"/>
        <end position="208"/>
    </location>
</feature>
<evidence type="ECO:0000256" key="2">
    <source>
        <dbReference type="ARBA" id="ARBA00022692"/>
    </source>
</evidence>
<keyword evidence="3 5" id="KW-1133">Transmembrane helix</keyword>
<gene>
    <name evidence="7" type="ORF">SAMN04515677_101387</name>
</gene>
<reference evidence="7 8" key="1">
    <citation type="submission" date="2016-10" db="EMBL/GenBank/DDBJ databases">
        <authorList>
            <person name="de Groot N.N."/>
        </authorList>
    </citation>
    <scope>NUCLEOTIDE SEQUENCE [LARGE SCALE GENOMIC DNA]</scope>
    <source>
        <strain evidence="7 8">DSM 797</strain>
    </source>
</reference>
<feature type="transmembrane region" description="Helical" evidence="5">
    <location>
        <begin position="44"/>
        <end position="60"/>
    </location>
</feature>
<evidence type="ECO:0000256" key="3">
    <source>
        <dbReference type="ARBA" id="ARBA00022989"/>
    </source>
</evidence>
<feature type="transmembrane region" description="Helical" evidence="5">
    <location>
        <begin position="126"/>
        <end position="146"/>
    </location>
</feature>
<feature type="transmembrane region" description="Helical" evidence="5">
    <location>
        <begin position="349"/>
        <end position="370"/>
    </location>
</feature>
<evidence type="ECO:0000256" key="5">
    <source>
        <dbReference type="SAM" id="Phobius"/>
    </source>
</evidence>
<feature type="domain" description="O-antigen ligase-related" evidence="6">
    <location>
        <begin position="182"/>
        <end position="329"/>
    </location>
</feature>
<feature type="transmembrane region" description="Helical" evidence="5">
    <location>
        <begin position="152"/>
        <end position="171"/>
    </location>
</feature>
<sequence>MNIKRDSLINEDNIYMENAKFLIIFMYIKFLIYPLKFAVNSDSFINAISGMVTVAIGLYLLNINKFKISNKFIIFILSILLLFMLNIFLVDYKSIVTTEMLNFIIYNIIIIYIISQGINFKHSLNIWYKIAIYTTIVSPIYMIMVSNKMSSYMFYGIYMSYSFCIILLYYIKTNKKINLPLLMYILVSTMIYGNRSAVLTMIMSIIIFNLLFQEKYTKKVIFIILISLLSIFAVIYQDQLISETIRFLTQLDLKTYSINKYLLQLNKGLGSVLSGRDFLYNDGLRMISESKGLPLGIGYFENATGIRYPHNFFIDFFIVFGIYGGIILLSSILISSIKTFINFDKYGKQFMILIFIVSSVRLMFSSTFIVERNFWIIISLLVFAYQNIRINKIKDSDEKYE</sequence>
<feature type="transmembrane region" description="Helical" evidence="5">
    <location>
        <begin position="220"/>
        <end position="236"/>
    </location>
</feature>
<evidence type="ECO:0000259" key="6">
    <source>
        <dbReference type="Pfam" id="PF04932"/>
    </source>
</evidence>
<comment type="subcellular location">
    <subcellularLocation>
        <location evidence="1">Membrane</location>
        <topology evidence="1">Multi-pass membrane protein</topology>
    </subcellularLocation>
</comment>
<accession>A0A1G9ITZ9</accession>
<keyword evidence="8" id="KW-1185">Reference proteome</keyword>
<dbReference type="Pfam" id="PF04932">
    <property type="entry name" value="Wzy_C"/>
    <property type="match status" value="1"/>
</dbReference>
<feature type="transmembrane region" description="Helical" evidence="5">
    <location>
        <begin position="72"/>
        <end position="89"/>
    </location>
</feature>